<dbReference type="InterPro" id="IPR036866">
    <property type="entry name" value="RibonucZ/Hydroxyglut_hydro"/>
</dbReference>
<dbReference type="SUPFAM" id="SSF56281">
    <property type="entry name" value="Metallo-hydrolase/oxidoreductase"/>
    <property type="match status" value="1"/>
</dbReference>
<dbReference type="PANTHER" id="PTHR43717:SF1">
    <property type="entry name" value="ANAEROBIC NITRIC OXIDE REDUCTASE FLAVORUBREDOXIN"/>
    <property type="match status" value="1"/>
</dbReference>
<dbReference type="RefSeq" id="WP_020071951.1">
    <property type="nucleotide sequence ID" value="NZ_JBKWRC010000001.1"/>
</dbReference>
<feature type="domain" description="Metallo-beta-lactamase" evidence="1">
    <location>
        <begin position="24"/>
        <end position="212"/>
    </location>
</feature>
<name>A0A928Q2N9_9FIRM</name>
<dbReference type="Pfam" id="PF19583">
    <property type="entry name" value="ODP"/>
    <property type="match status" value="1"/>
</dbReference>
<gene>
    <name evidence="2" type="ORF">E7512_06020</name>
</gene>
<protein>
    <submittedName>
        <fullName evidence="2">MBL fold metallo-hydrolase</fullName>
    </submittedName>
</protein>
<dbReference type="PANTHER" id="PTHR43717">
    <property type="entry name" value="ANAEROBIC NITRIC OXIDE REDUCTASE FLAVORUBREDOXIN"/>
    <property type="match status" value="1"/>
</dbReference>
<organism evidence="2 3">
    <name type="scientific">Faecalispora sporosphaeroides</name>
    <dbReference type="NCBI Taxonomy" id="1549"/>
    <lineage>
        <taxon>Bacteria</taxon>
        <taxon>Bacillati</taxon>
        <taxon>Bacillota</taxon>
        <taxon>Clostridia</taxon>
        <taxon>Eubacteriales</taxon>
        <taxon>Oscillospiraceae</taxon>
        <taxon>Faecalispora</taxon>
    </lineage>
</organism>
<reference evidence="2" key="1">
    <citation type="submission" date="2019-04" db="EMBL/GenBank/DDBJ databases">
        <title>Evolution of Biomass-Degrading Anaerobic Consortia Revealed by Metagenomics.</title>
        <authorList>
            <person name="Peng X."/>
        </authorList>
    </citation>
    <scope>NUCLEOTIDE SEQUENCE</scope>
    <source>
        <strain evidence="2">SIG551</strain>
    </source>
</reference>
<evidence type="ECO:0000313" key="2">
    <source>
        <dbReference type="EMBL" id="MBE6833128.1"/>
    </source>
</evidence>
<comment type="caution">
    <text evidence="2">The sequence shown here is derived from an EMBL/GenBank/DDBJ whole genome shotgun (WGS) entry which is preliminary data.</text>
</comment>
<dbReference type="Gene3D" id="3.60.15.10">
    <property type="entry name" value="Ribonuclease Z/Hydroxyacylglutathione hydrolase-like"/>
    <property type="match status" value="1"/>
</dbReference>
<proteinExistence type="predicted"/>
<dbReference type="AlphaFoldDB" id="A0A928Q2N9"/>
<evidence type="ECO:0000259" key="1">
    <source>
        <dbReference type="SMART" id="SM00849"/>
    </source>
</evidence>
<dbReference type="Proteomes" id="UP000754750">
    <property type="component" value="Unassembled WGS sequence"/>
</dbReference>
<dbReference type="CDD" id="cd07709">
    <property type="entry name" value="flavodiiron_proteins_MBL-fold"/>
    <property type="match status" value="1"/>
</dbReference>
<accession>A0A928Q2N9</accession>
<dbReference type="InterPro" id="IPR001279">
    <property type="entry name" value="Metallo-B-lactamas"/>
</dbReference>
<sequence>MRYLISNQCRTIAKTIIKPDREFSFLAYLITGKVNVLIDTLPERFAPMLLEELADAIDEKPLDAVIMNHSEEDHSGALPAVLQKNPNVPVYCTENCRKRLSAVLPAADYRVVHTGDTIEMGEHRFSFIETPGLHWDDNMVTFWQAPRILFSNDLFGQYAAAEPPIDRDYPAGRLLEAAKEYYTKVFGPASSEEKQVVFEITKLPIQIIAPGHGLILKYNVQELRRLYEENGKG</sequence>
<dbReference type="EMBL" id="SVNY01000002">
    <property type="protein sequence ID" value="MBE6833128.1"/>
    <property type="molecule type" value="Genomic_DNA"/>
</dbReference>
<dbReference type="InterPro" id="IPR045761">
    <property type="entry name" value="ODP_dom"/>
</dbReference>
<evidence type="ECO:0000313" key="3">
    <source>
        <dbReference type="Proteomes" id="UP000754750"/>
    </source>
</evidence>
<dbReference type="SMART" id="SM00849">
    <property type="entry name" value="Lactamase_B"/>
    <property type="match status" value="1"/>
</dbReference>